<evidence type="ECO:0000256" key="6">
    <source>
        <dbReference type="SAM" id="Phobius"/>
    </source>
</evidence>
<dbReference type="PANTHER" id="PTHR30569:SF0">
    <property type="entry name" value="CYTOSINE PERMEASE"/>
    <property type="match status" value="1"/>
</dbReference>
<dbReference type="STRING" id="515897.SAMN05421849_0701"/>
<protein>
    <submittedName>
        <fullName evidence="7">Cytosine/uracil/thiamine/allantoin permease</fullName>
    </submittedName>
</protein>
<feature type="transmembrane region" description="Helical" evidence="6">
    <location>
        <begin position="203"/>
        <end position="220"/>
    </location>
</feature>
<feature type="transmembrane region" description="Helical" evidence="6">
    <location>
        <begin position="400"/>
        <end position="417"/>
    </location>
</feature>
<dbReference type="InterPro" id="IPR030191">
    <property type="entry name" value="CodB"/>
</dbReference>
<dbReference type="GO" id="GO:0015209">
    <property type="term" value="F:cytosine transmembrane transporter activity"/>
    <property type="evidence" value="ECO:0007669"/>
    <property type="project" value="InterPro"/>
</dbReference>
<dbReference type="GO" id="GO:0005886">
    <property type="term" value="C:plasma membrane"/>
    <property type="evidence" value="ECO:0007669"/>
    <property type="project" value="TreeGrafter"/>
</dbReference>
<feature type="transmembrane region" description="Helical" evidence="6">
    <location>
        <begin position="286"/>
        <end position="310"/>
    </location>
</feature>
<feature type="transmembrane region" description="Helical" evidence="6">
    <location>
        <begin position="322"/>
        <end position="339"/>
    </location>
</feature>
<dbReference type="RefSeq" id="WP_076647415.1">
    <property type="nucleotide sequence ID" value="NZ_FTPS01000001.1"/>
</dbReference>
<accession>A0A1R3WH41</accession>
<feature type="transmembrane region" description="Helical" evidence="6">
    <location>
        <begin position="162"/>
        <end position="183"/>
    </location>
</feature>
<dbReference type="PANTHER" id="PTHR30569">
    <property type="entry name" value="CYTOSINE TRANSPORTER CODB"/>
    <property type="match status" value="1"/>
</dbReference>
<feature type="transmembrane region" description="Helical" evidence="6">
    <location>
        <begin position="21"/>
        <end position="47"/>
    </location>
</feature>
<dbReference type="Proteomes" id="UP000192455">
    <property type="component" value="Unassembled WGS sequence"/>
</dbReference>
<keyword evidence="4 6" id="KW-1133">Transmembrane helix</keyword>
<proteinExistence type="inferred from homology"/>
<name>A0A1R3WH41_9RHOB</name>
<dbReference type="OrthoDB" id="9780088at2"/>
<evidence type="ECO:0000256" key="5">
    <source>
        <dbReference type="ARBA" id="ARBA00023136"/>
    </source>
</evidence>
<dbReference type="Pfam" id="PF02133">
    <property type="entry name" value="Transp_cyt_pur"/>
    <property type="match status" value="1"/>
</dbReference>
<evidence type="ECO:0000313" key="7">
    <source>
        <dbReference type="EMBL" id="SIT77257.1"/>
    </source>
</evidence>
<evidence type="ECO:0000256" key="4">
    <source>
        <dbReference type="ARBA" id="ARBA00022989"/>
    </source>
</evidence>
<evidence type="ECO:0000256" key="2">
    <source>
        <dbReference type="ARBA" id="ARBA00008974"/>
    </source>
</evidence>
<feature type="transmembrane region" description="Helical" evidence="6">
    <location>
        <begin position="92"/>
        <end position="114"/>
    </location>
</feature>
<feature type="transmembrane region" description="Helical" evidence="6">
    <location>
        <begin position="53"/>
        <end position="71"/>
    </location>
</feature>
<feature type="transmembrane region" description="Helical" evidence="6">
    <location>
        <begin position="247"/>
        <end position="266"/>
    </location>
</feature>
<reference evidence="7 8" key="1">
    <citation type="submission" date="2017-01" db="EMBL/GenBank/DDBJ databases">
        <authorList>
            <person name="Mah S.A."/>
            <person name="Swanson W.J."/>
            <person name="Moy G.W."/>
            <person name="Vacquier V.D."/>
        </authorList>
    </citation>
    <scope>NUCLEOTIDE SEQUENCE [LARGE SCALE GENOMIC DNA]</scope>
    <source>
        <strain evidence="7 8">DSM 21219</strain>
    </source>
</reference>
<gene>
    <name evidence="7" type="ORF">SAMN05421849_0701</name>
</gene>
<feature type="transmembrane region" description="Helical" evidence="6">
    <location>
        <begin position="429"/>
        <end position="450"/>
    </location>
</feature>
<feature type="transmembrane region" description="Helical" evidence="6">
    <location>
        <begin position="345"/>
        <end position="366"/>
    </location>
</feature>
<evidence type="ECO:0000256" key="1">
    <source>
        <dbReference type="ARBA" id="ARBA00004141"/>
    </source>
</evidence>
<keyword evidence="8" id="KW-1185">Reference proteome</keyword>
<evidence type="ECO:0000256" key="3">
    <source>
        <dbReference type="ARBA" id="ARBA00022692"/>
    </source>
</evidence>
<dbReference type="Gene3D" id="1.10.4160.10">
    <property type="entry name" value="Hydantoin permease"/>
    <property type="match status" value="1"/>
</dbReference>
<feature type="transmembrane region" description="Helical" evidence="6">
    <location>
        <begin position="134"/>
        <end position="155"/>
    </location>
</feature>
<evidence type="ECO:0000313" key="8">
    <source>
        <dbReference type="Proteomes" id="UP000192455"/>
    </source>
</evidence>
<organism evidence="7 8">
    <name type="scientific">Pontibaca methylaminivorans</name>
    <dbReference type="NCBI Taxonomy" id="515897"/>
    <lineage>
        <taxon>Bacteria</taxon>
        <taxon>Pseudomonadati</taxon>
        <taxon>Pseudomonadota</taxon>
        <taxon>Alphaproteobacteria</taxon>
        <taxon>Rhodobacterales</taxon>
        <taxon>Roseobacteraceae</taxon>
        <taxon>Pontibaca</taxon>
    </lineage>
</organism>
<dbReference type="InterPro" id="IPR001248">
    <property type="entry name" value="Pur-cyt_permease"/>
</dbReference>
<keyword evidence="5 6" id="KW-0472">Membrane</keyword>
<sequence>MEYGTTKIPAKGRTYGFFDLTVTWFGSGVNTGSWFFGGMAAAIGMGFVMRYSLIYLPLLMIPWAMVGWIAWRHGASTVTSTIPALGVKGARLAGIGEFFGMIGWPSINTFIAAISLTYVFGQMFGWPTYGQEGALWPLMLGILITAVTQGVIVVIGHHAIKYLEWIAVVLLIILGIWETVVVLQHWDIREIMSVEMPAAQHSTAFYFDLAFGFCWGWAMIGDFGRFARRPGGATVGSWLGVNLGQGWFMLVGAVGVIGVVLDTGIYDPNASDPSSIIASLGLGTVAFLVVFFATVSTNVTVLYGAGMGLIGAARPTSPRRMLLFIAILQLIMCFIPLAFEQFVSYFQFFLGIIGGIFLPMWTLVVLDYFVVRKRRVSDDDLYAEENPDGTTRSRLGDWNLAGWISAIIGLGTFYTLNYGLTDIAATTTAAFPAIAITAVSYLFLTLVAGLGRETRLSAA</sequence>
<comment type="similarity">
    <text evidence="2">Belongs to the purine-cytosine permease (2.A.39) family.</text>
</comment>
<dbReference type="EMBL" id="FTPS01000001">
    <property type="protein sequence ID" value="SIT77257.1"/>
    <property type="molecule type" value="Genomic_DNA"/>
</dbReference>
<keyword evidence="3 6" id="KW-0812">Transmembrane</keyword>
<comment type="subcellular location">
    <subcellularLocation>
        <location evidence="1">Membrane</location>
        <topology evidence="1">Multi-pass membrane protein</topology>
    </subcellularLocation>
</comment>
<dbReference type="AlphaFoldDB" id="A0A1R3WH41"/>